<dbReference type="InterPro" id="IPR008515">
    <property type="entry name" value="Ubiquitin-like_Pup"/>
</dbReference>
<evidence type="ECO:0000256" key="5">
    <source>
        <dbReference type="SAM" id="MobiDB-lite"/>
    </source>
</evidence>
<proteinExistence type="inferred from homology"/>
<name>A0ABP9BGD1_9MICC</name>
<reference evidence="7" key="1">
    <citation type="journal article" date="2019" name="Int. J. Syst. Evol. Microbiol.">
        <title>The Global Catalogue of Microorganisms (GCM) 10K type strain sequencing project: providing services to taxonomists for standard genome sequencing and annotation.</title>
        <authorList>
            <consortium name="The Broad Institute Genomics Platform"/>
            <consortium name="The Broad Institute Genome Sequencing Center for Infectious Disease"/>
            <person name="Wu L."/>
            <person name="Ma J."/>
        </authorList>
    </citation>
    <scope>NUCLEOTIDE SEQUENCE [LARGE SCALE GENOMIC DNA]</scope>
    <source>
        <strain evidence="7">JCM 18541</strain>
    </source>
</reference>
<sequence length="68" mass="7573">MERQQQQAQQQMSSSAPLEQSQLQISHQTAEVNQNLVSEVDDILAEIDGLLEENAEDFVKGFVQKGGE</sequence>
<comment type="caution">
    <text evidence="6">The sequence shown here is derived from an EMBL/GenBank/DDBJ whole genome shotgun (WGS) entry which is preliminary data.</text>
</comment>
<dbReference type="EMBL" id="BAABKP010000001">
    <property type="protein sequence ID" value="GAA4793700.1"/>
    <property type="molecule type" value="Genomic_DNA"/>
</dbReference>
<evidence type="ECO:0000256" key="4">
    <source>
        <dbReference type="ARBA" id="ARBA00032321"/>
    </source>
</evidence>
<dbReference type="NCBIfam" id="TIGR03687">
    <property type="entry name" value="pupylate_cterm"/>
    <property type="match status" value="1"/>
</dbReference>
<gene>
    <name evidence="6" type="ORF">GCM10023352_10560</name>
</gene>
<feature type="region of interest" description="Disordered" evidence="5">
    <location>
        <begin position="1"/>
        <end position="26"/>
    </location>
</feature>
<evidence type="ECO:0000256" key="2">
    <source>
        <dbReference type="ARBA" id="ARBA00010616"/>
    </source>
</evidence>
<dbReference type="Pfam" id="PF05639">
    <property type="entry name" value="Pup"/>
    <property type="match status" value="1"/>
</dbReference>
<feature type="compositionally biased region" description="Polar residues" evidence="5">
    <location>
        <begin position="12"/>
        <end position="26"/>
    </location>
</feature>
<dbReference type="RefSeq" id="WP_251380068.1">
    <property type="nucleotide sequence ID" value="NZ_BAABKP010000001.1"/>
</dbReference>
<comment type="pathway">
    <text evidence="1">Protein degradation; proteasomal Pup-dependent pathway.</text>
</comment>
<organism evidence="6 7">
    <name type="scientific">Rothia endophytica</name>
    <dbReference type="NCBI Taxonomy" id="1324766"/>
    <lineage>
        <taxon>Bacteria</taxon>
        <taxon>Bacillati</taxon>
        <taxon>Actinomycetota</taxon>
        <taxon>Actinomycetes</taxon>
        <taxon>Micrococcales</taxon>
        <taxon>Micrococcaceae</taxon>
        <taxon>Rothia</taxon>
    </lineage>
</organism>
<evidence type="ECO:0000313" key="6">
    <source>
        <dbReference type="EMBL" id="GAA4793700.1"/>
    </source>
</evidence>
<feature type="compositionally biased region" description="Low complexity" evidence="5">
    <location>
        <begin position="1"/>
        <end position="11"/>
    </location>
</feature>
<evidence type="ECO:0000256" key="3">
    <source>
        <dbReference type="ARBA" id="ARBA00016748"/>
    </source>
</evidence>
<dbReference type="Proteomes" id="UP001500187">
    <property type="component" value="Unassembled WGS sequence"/>
</dbReference>
<evidence type="ECO:0000256" key="1">
    <source>
        <dbReference type="ARBA" id="ARBA00004707"/>
    </source>
</evidence>
<protein>
    <recommendedName>
        <fullName evidence="3">Prokaryotic ubiquitin-like protein Pup</fullName>
    </recommendedName>
    <alternativeName>
        <fullName evidence="4">Bacterial ubiquitin-like modifier</fullName>
    </alternativeName>
</protein>
<keyword evidence="7" id="KW-1185">Reference proteome</keyword>
<comment type="similarity">
    <text evidence="2">Belongs to the prokaryotic ubiquitin-like protein family.</text>
</comment>
<accession>A0ABP9BGD1</accession>
<evidence type="ECO:0000313" key="7">
    <source>
        <dbReference type="Proteomes" id="UP001500187"/>
    </source>
</evidence>